<keyword evidence="3" id="KW-1185">Reference proteome</keyword>
<evidence type="ECO:0000313" key="3">
    <source>
        <dbReference type="Proteomes" id="UP000800094"/>
    </source>
</evidence>
<dbReference type="InterPro" id="IPR053235">
    <property type="entry name" value="Ser_Thr_kinase"/>
</dbReference>
<gene>
    <name evidence="2" type="ORF">BU26DRAFT_522336</name>
</gene>
<name>A0A6A6I3Z9_9PLEO</name>
<sequence>MDEIGGTVSYYQVYCPPGVKRFLATGSSAFIGEVDDSTVLKYPRAPGEDMTRLEVEGKLLEVVGQHERIIGFKSFSKAGLYLERAVNGTVAYYLLESNKPAPSLKLRLAWCRETAEAVAWVHGRRIIHCDIQPTNLLLDEAFHIKLSDFQGKQLSETGDVLLDGWSGEPCRFYCPRDDPCDADVKTDLFALGCTIYFIMMGHAVFPDIVDGEEGWHRKVRERFVSKQFPQDEHACSAITLKCWQKEYEAAEDVVRDIEALERAT</sequence>
<reference evidence="2" key="1">
    <citation type="journal article" date="2020" name="Stud. Mycol.">
        <title>101 Dothideomycetes genomes: a test case for predicting lifestyles and emergence of pathogens.</title>
        <authorList>
            <person name="Haridas S."/>
            <person name="Albert R."/>
            <person name="Binder M."/>
            <person name="Bloem J."/>
            <person name="Labutti K."/>
            <person name="Salamov A."/>
            <person name="Andreopoulos B."/>
            <person name="Baker S."/>
            <person name="Barry K."/>
            <person name="Bills G."/>
            <person name="Bluhm B."/>
            <person name="Cannon C."/>
            <person name="Castanera R."/>
            <person name="Culley D."/>
            <person name="Daum C."/>
            <person name="Ezra D."/>
            <person name="Gonzalez J."/>
            <person name="Henrissat B."/>
            <person name="Kuo A."/>
            <person name="Liang C."/>
            <person name="Lipzen A."/>
            <person name="Lutzoni F."/>
            <person name="Magnuson J."/>
            <person name="Mondo S."/>
            <person name="Nolan M."/>
            <person name="Ohm R."/>
            <person name="Pangilinan J."/>
            <person name="Park H.-J."/>
            <person name="Ramirez L."/>
            <person name="Alfaro M."/>
            <person name="Sun H."/>
            <person name="Tritt A."/>
            <person name="Yoshinaga Y."/>
            <person name="Zwiers L.-H."/>
            <person name="Turgeon B."/>
            <person name="Goodwin S."/>
            <person name="Spatafora J."/>
            <person name="Crous P."/>
            <person name="Grigoriev I."/>
        </authorList>
    </citation>
    <scope>NUCLEOTIDE SEQUENCE</scope>
    <source>
        <strain evidence="2">CBS 122368</strain>
    </source>
</reference>
<dbReference type="GO" id="GO:0005524">
    <property type="term" value="F:ATP binding"/>
    <property type="evidence" value="ECO:0007669"/>
    <property type="project" value="InterPro"/>
</dbReference>
<organism evidence="2 3">
    <name type="scientific">Trematosphaeria pertusa</name>
    <dbReference type="NCBI Taxonomy" id="390896"/>
    <lineage>
        <taxon>Eukaryota</taxon>
        <taxon>Fungi</taxon>
        <taxon>Dikarya</taxon>
        <taxon>Ascomycota</taxon>
        <taxon>Pezizomycotina</taxon>
        <taxon>Dothideomycetes</taxon>
        <taxon>Pleosporomycetidae</taxon>
        <taxon>Pleosporales</taxon>
        <taxon>Massarineae</taxon>
        <taxon>Trematosphaeriaceae</taxon>
        <taxon>Trematosphaeria</taxon>
    </lineage>
</organism>
<keyword evidence="2" id="KW-0808">Transferase</keyword>
<dbReference type="InterPro" id="IPR000719">
    <property type="entry name" value="Prot_kinase_dom"/>
</dbReference>
<dbReference type="SUPFAM" id="SSF56112">
    <property type="entry name" value="Protein kinase-like (PK-like)"/>
    <property type="match status" value="1"/>
</dbReference>
<dbReference type="Pfam" id="PF00069">
    <property type="entry name" value="Pkinase"/>
    <property type="match status" value="1"/>
</dbReference>
<dbReference type="InterPro" id="IPR011009">
    <property type="entry name" value="Kinase-like_dom_sf"/>
</dbReference>
<dbReference type="PANTHER" id="PTHR24361">
    <property type="entry name" value="MITOGEN-ACTIVATED KINASE KINASE KINASE"/>
    <property type="match status" value="1"/>
</dbReference>
<dbReference type="GO" id="GO:0005737">
    <property type="term" value="C:cytoplasm"/>
    <property type="evidence" value="ECO:0007669"/>
    <property type="project" value="TreeGrafter"/>
</dbReference>
<dbReference type="RefSeq" id="XP_033680249.1">
    <property type="nucleotide sequence ID" value="XM_033829767.1"/>
</dbReference>
<evidence type="ECO:0000313" key="2">
    <source>
        <dbReference type="EMBL" id="KAF2245245.1"/>
    </source>
</evidence>
<dbReference type="Gene3D" id="1.10.510.10">
    <property type="entry name" value="Transferase(Phosphotransferase) domain 1"/>
    <property type="match status" value="1"/>
</dbReference>
<accession>A0A6A6I3Z9</accession>
<dbReference type="AlphaFoldDB" id="A0A6A6I3Z9"/>
<protein>
    <submittedName>
        <fullName evidence="2">Kinase-like protein</fullName>
    </submittedName>
</protein>
<dbReference type="GO" id="GO:0004674">
    <property type="term" value="F:protein serine/threonine kinase activity"/>
    <property type="evidence" value="ECO:0007669"/>
    <property type="project" value="TreeGrafter"/>
</dbReference>
<dbReference type="SMART" id="SM00220">
    <property type="entry name" value="S_TKc"/>
    <property type="match status" value="1"/>
</dbReference>
<dbReference type="EMBL" id="ML987201">
    <property type="protein sequence ID" value="KAF2245245.1"/>
    <property type="molecule type" value="Genomic_DNA"/>
</dbReference>
<dbReference type="OrthoDB" id="1668230at2759"/>
<dbReference type="PROSITE" id="PS50011">
    <property type="entry name" value="PROTEIN_KINASE_DOM"/>
    <property type="match status" value="1"/>
</dbReference>
<dbReference type="GeneID" id="54583097"/>
<keyword evidence="2" id="KW-0418">Kinase</keyword>
<evidence type="ECO:0000259" key="1">
    <source>
        <dbReference type="PROSITE" id="PS50011"/>
    </source>
</evidence>
<dbReference type="Proteomes" id="UP000800094">
    <property type="component" value="Unassembled WGS sequence"/>
</dbReference>
<feature type="domain" description="Protein kinase" evidence="1">
    <location>
        <begin position="1"/>
        <end position="264"/>
    </location>
</feature>
<proteinExistence type="predicted"/>